<organism evidence="2 3">
    <name type="scientific">Phyllobacterium endophyticum</name>
    <dbReference type="NCBI Taxonomy" id="1149773"/>
    <lineage>
        <taxon>Bacteria</taxon>
        <taxon>Pseudomonadati</taxon>
        <taxon>Pseudomonadota</taxon>
        <taxon>Alphaproteobacteria</taxon>
        <taxon>Hyphomicrobiales</taxon>
        <taxon>Phyllobacteriaceae</taxon>
        <taxon>Phyllobacterium</taxon>
    </lineage>
</organism>
<dbReference type="OrthoDB" id="9799456at2"/>
<dbReference type="EMBL" id="PGGN01000002">
    <property type="protein sequence ID" value="PSH58447.1"/>
    <property type="molecule type" value="Genomic_DNA"/>
</dbReference>
<protein>
    <recommendedName>
        <fullName evidence="4">DUF983 domain-containing protein</fullName>
    </recommendedName>
</protein>
<comment type="caution">
    <text evidence="2">The sequence shown here is derived from an EMBL/GenBank/DDBJ whole genome shotgun (WGS) entry which is preliminary data.</text>
</comment>
<evidence type="ECO:0000313" key="2">
    <source>
        <dbReference type="EMBL" id="PSH58447.1"/>
    </source>
</evidence>
<dbReference type="NCBIfam" id="NF004633">
    <property type="entry name" value="PRK05978.1"/>
    <property type="match status" value="1"/>
</dbReference>
<sequence length="143" mass="15875">MAEQVFGADKTPARERRPIGPAMWRGLLGRCPHCGEGKLFRAFVKPVDRCAVCGEDYTHQRADDFPAYITITIVGHIVLGAFLAVETLFILSNWVHLAIWVPMTIIMSIALLQPIKGAIIGLQWANYMHGFGGESDDQEPPEQ</sequence>
<evidence type="ECO:0000313" key="3">
    <source>
        <dbReference type="Proteomes" id="UP000241158"/>
    </source>
</evidence>
<evidence type="ECO:0000256" key="1">
    <source>
        <dbReference type="SAM" id="Phobius"/>
    </source>
</evidence>
<dbReference type="RefSeq" id="WP_106717258.1">
    <property type="nucleotide sequence ID" value="NZ_JACHXT010000001.1"/>
</dbReference>
<proteinExistence type="predicted"/>
<dbReference type="AlphaFoldDB" id="A0A2P7AW74"/>
<name>A0A2P7AW74_9HYPH</name>
<accession>A0A2P7AW74</accession>
<feature type="transmembrane region" description="Helical" evidence="1">
    <location>
        <begin position="91"/>
        <end position="112"/>
    </location>
</feature>
<dbReference type="Proteomes" id="UP000241158">
    <property type="component" value="Unassembled WGS sequence"/>
</dbReference>
<dbReference type="InterPro" id="IPR009325">
    <property type="entry name" value="DUF983"/>
</dbReference>
<dbReference type="Pfam" id="PF06170">
    <property type="entry name" value="DUF983"/>
    <property type="match status" value="1"/>
</dbReference>
<keyword evidence="3" id="KW-1185">Reference proteome</keyword>
<keyword evidence="1" id="KW-0812">Transmembrane</keyword>
<evidence type="ECO:0008006" key="4">
    <source>
        <dbReference type="Google" id="ProtNLM"/>
    </source>
</evidence>
<reference evidence="3" key="1">
    <citation type="submission" date="2017-11" db="EMBL/GenBank/DDBJ databases">
        <authorList>
            <person name="Kuznetsova I."/>
            <person name="Sazanova A."/>
            <person name="Chirak E."/>
            <person name="Safronova V."/>
            <person name="Willems A."/>
        </authorList>
    </citation>
    <scope>NUCLEOTIDE SEQUENCE [LARGE SCALE GENOMIC DNA]</scope>
    <source>
        <strain evidence="3">PEPV15</strain>
    </source>
</reference>
<feature type="transmembrane region" description="Helical" evidence="1">
    <location>
        <begin position="65"/>
        <end position="85"/>
    </location>
</feature>
<keyword evidence="1" id="KW-0472">Membrane</keyword>
<keyword evidence="1" id="KW-1133">Transmembrane helix</keyword>
<gene>
    <name evidence="2" type="ORF">CU100_12675</name>
</gene>